<dbReference type="InterPro" id="IPR016181">
    <property type="entry name" value="Acyl_CoA_acyltransferase"/>
</dbReference>
<comment type="caution">
    <text evidence="2">The sequence shown here is derived from an EMBL/GenBank/DDBJ whole genome shotgun (WGS) entry which is preliminary data.</text>
</comment>
<dbReference type="SUPFAM" id="SSF55729">
    <property type="entry name" value="Acyl-CoA N-acyltransferases (Nat)"/>
    <property type="match status" value="1"/>
</dbReference>
<dbReference type="PANTHER" id="PTHR43415">
    <property type="entry name" value="SPERMIDINE N(1)-ACETYLTRANSFERASE"/>
    <property type="match status" value="1"/>
</dbReference>
<gene>
    <name evidence="2" type="ORF">GT019_28375</name>
</gene>
<name>A0ABW9XYJ3_9BACL</name>
<evidence type="ECO:0000313" key="3">
    <source>
        <dbReference type="Proteomes" id="UP000665561"/>
    </source>
</evidence>
<reference evidence="2 3" key="1">
    <citation type="submission" date="2020-01" db="EMBL/GenBank/DDBJ databases">
        <title>Paenibacillus soybeanensis sp. nov. isolated from the nodules of soybean (Glycine max(L.) Merr).</title>
        <authorList>
            <person name="Wang H."/>
        </authorList>
    </citation>
    <scope>NUCLEOTIDE SEQUENCE [LARGE SCALE GENOMIC DNA]</scope>
    <source>
        <strain evidence="2 3">T1</strain>
    </source>
</reference>
<dbReference type="Gene3D" id="3.40.630.30">
    <property type="match status" value="1"/>
</dbReference>
<dbReference type="PANTHER" id="PTHR43415:SF3">
    <property type="entry name" value="GNAT-FAMILY ACETYLTRANSFERASE"/>
    <property type="match status" value="1"/>
</dbReference>
<protein>
    <submittedName>
        <fullName evidence="2">GNAT family N-acetyltransferase</fullName>
    </submittedName>
</protein>
<keyword evidence="3" id="KW-1185">Reference proteome</keyword>
<dbReference type="Pfam" id="PF00583">
    <property type="entry name" value="Acetyltransf_1"/>
    <property type="match status" value="1"/>
</dbReference>
<dbReference type="Proteomes" id="UP000665561">
    <property type="component" value="Unassembled WGS sequence"/>
</dbReference>
<dbReference type="InterPro" id="IPR000182">
    <property type="entry name" value="GNAT_dom"/>
</dbReference>
<dbReference type="CDD" id="cd04301">
    <property type="entry name" value="NAT_SF"/>
    <property type="match status" value="1"/>
</dbReference>
<sequence length="110" mass="12816">MGVKIGYMILSGLKDPNKALCVKRITMKAKGRGYGKEAMEAMMKWAFENTVTHRIWLDVKDFNRRAQHVYESVGFRREGTLRESYLNGDVFESLIVMSILRHEYKTEQLP</sequence>
<organism evidence="2 3">
    <name type="scientific">Paenibacillus glycinis</name>
    <dbReference type="NCBI Taxonomy" id="2697035"/>
    <lineage>
        <taxon>Bacteria</taxon>
        <taxon>Bacillati</taxon>
        <taxon>Bacillota</taxon>
        <taxon>Bacilli</taxon>
        <taxon>Bacillales</taxon>
        <taxon>Paenibacillaceae</taxon>
        <taxon>Paenibacillus</taxon>
    </lineage>
</organism>
<dbReference type="EMBL" id="JAAAMV010000031">
    <property type="protein sequence ID" value="NBD27802.1"/>
    <property type="molecule type" value="Genomic_DNA"/>
</dbReference>
<evidence type="ECO:0000313" key="2">
    <source>
        <dbReference type="EMBL" id="NBD27802.1"/>
    </source>
</evidence>
<dbReference type="PROSITE" id="PS51186">
    <property type="entry name" value="GNAT"/>
    <property type="match status" value="1"/>
</dbReference>
<dbReference type="RefSeq" id="WP_161746820.1">
    <property type="nucleotide sequence ID" value="NZ_JAAAMV010000031.1"/>
</dbReference>
<proteinExistence type="predicted"/>
<accession>A0ABW9XYJ3</accession>
<feature type="domain" description="N-acetyltransferase" evidence="1">
    <location>
        <begin position="1"/>
        <end position="102"/>
    </location>
</feature>
<evidence type="ECO:0000259" key="1">
    <source>
        <dbReference type="PROSITE" id="PS51186"/>
    </source>
</evidence>